<dbReference type="InterPro" id="IPR001100">
    <property type="entry name" value="Pyr_nuc-diS_OxRdtase"/>
</dbReference>
<keyword evidence="11 16" id="KW-0676">Redox-active center</keyword>
<dbReference type="Proteomes" id="UP000184251">
    <property type="component" value="Unassembled WGS sequence"/>
</dbReference>
<dbReference type="InterPro" id="IPR004099">
    <property type="entry name" value="Pyr_nucl-diS_OxRdtase_dimer"/>
</dbReference>
<evidence type="ECO:0000256" key="15">
    <source>
        <dbReference type="PIRSR" id="PIRSR000350-4"/>
    </source>
</evidence>
<evidence type="ECO:0000256" key="8">
    <source>
        <dbReference type="ARBA" id="ARBA00023002"/>
    </source>
</evidence>
<comment type="catalytic activity">
    <reaction evidence="12 16">
        <text>N(6)-[(R)-dihydrolipoyl]-L-lysyl-[protein] + NAD(+) = N(6)-[(R)-lipoyl]-L-lysyl-[protein] + NADH + H(+)</text>
        <dbReference type="Rhea" id="RHEA:15045"/>
        <dbReference type="Rhea" id="RHEA-COMP:10474"/>
        <dbReference type="Rhea" id="RHEA-COMP:10475"/>
        <dbReference type="ChEBI" id="CHEBI:15378"/>
        <dbReference type="ChEBI" id="CHEBI:57540"/>
        <dbReference type="ChEBI" id="CHEBI:57945"/>
        <dbReference type="ChEBI" id="CHEBI:83099"/>
        <dbReference type="ChEBI" id="CHEBI:83100"/>
        <dbReference type="EC" id="1.8.1.4"/>
    </reaction>
</comment>
<dbReference type="PIRSF" id="PIRSF000350">
    <property type="entry name" value="Mercury_reductase_MerA"/>
    <property type="match status" value="1"/>
</dbReference>
<feature type="active site" description="Proton acceptor" evidence="13">
    <location>
        <position position="444"/>
    </location>
</feature>
<evidence type="ECO:0000256" key="3">
    <source>
        <dbReference type="ARBA" id="ARBA00012608"/>
    </source>
</evidence>
<dbReference type="GO" id="GO:0050660">
    <property type="term" value="F:flavin adenine dinucleotide binding"/>
    <property type="evidence" value="ECO:0007669"/>
    <property type="project" value="InterPro"/>
</dbReference>
<dbReference type="GO" id="GO:0006103">
    <property type="term" value="P:2-oxoglutarate metabolic process"/>
    <property type="evidence" value="ECO:0007669"/>
    <property type="project" value="TreeGrafter"/>
</dbReference>
<dbReference type="SUPFAM" id="SSF51905">
    <property type="entry name" value="FAD/NAD(P)-binding domain"/>
    <property type="match status" value="1"/>
</dbReference>
<accession>A0A1M4U2Q8</accession>
<dbReference type="InterPro" id="IPR023753">
    <property type="entry name" value="FAD/NAD-binding_dom"/>
</dbReference>
<keyword evidence="10" id="KW-1015">Disulfide bond</keyword>
<dbReference type="PROSITE" id="PS00076">
    <property type="entry name" value="PYRIDINE_REDOX_1"/>
    <property type="match status" value="1"/>
</dbReference>
<dbReference type="NCBIfam" id="TIGR01350">
    <property type="entry name" value="lipoamide_DH"/>
    <property type="match status" value="1"/>
</dbReference>
<feature type="binding site" evidence="14">
    <location>
        <position position="55"/>
    </location>
    <ligand>
        <name>FAD</name>
        <dbReference type="ChEBI" id="CHEBI:57692"/>
    </ligand>
</feature>
<keyword evidence="9 14" id="KW-0520">NAD</keyword>
<dbReference type="Gene3D" id="3.50.50.60">
    <property type="entry name" value="FAD/NAD(P)-binding domain"/>
    <property type="match status" value="2"/>
</dbReference>
<dbReference type="SUPFAM" id="SSF55424">
    <property type="entry name" value="FAD/NAD-linked reductases, dimerisation (C-terminal) domain"/>
    <property type="match status" value="1"/>
</dbReference>
<dbReference type="EC" id="1.8.1.4" evidence="3 16"/>
<comment type="miscellaneous">
    <text evidence="16">The active site is a redox-active disulfide bond.</text>
</comment>
<dbReference type="FunFam" id="3.30.390.30:FF:000001">
    <property type="entry name" value="Dihydrolipoyl dehydrogenase"/>
    <property type="match status" value="1"/>
</dbReference>
<keyword evidence="8 16" id="KW-0560">Oxidoreductase</keyword>
<evidence type="ECO:0000256" key="11">
    <source>
        <dbReference type="ARBA" id="ARBA00023284"/>
    </source>
</evidence>
<dbReference type="PRINTS" id="PR00411">
    <property type="entry name" value="PNDRDTASEI"/>
</dbReference>
<dbReference type="InterPro" id="IPR016156">
    <property type="entry name" value="FAD/NAD-linked_Rdtase_dimer_sf"/>
</dbReference>
<evidence type="ECO:0000259" key="17">
    <source>
        <dbReference type="Pfam" id="PF02852"/>
    </source>
</evidence>
<evidence type="ECO:0000256" key="1">
    <source>
        <dbReference type="ARBA" id="ARBA00004496"/>
    </source>
</evidence>
<feature type="binding site" evidence="14">
    <location>
        <begin position="182"/>
        <end position="189"/>
    </location>
    <ligand>
        <name>NAD(+)</name>
        <dbReference type="ChEBI" id="CHEBI:57540"/>
    </ligand>
</feature>
<feature type="binding site" evidence="14">
    <location>
        <position position="272"/>
    </location>
    <ligand>
        <name>NAD(+)</name>
        <dbReference type="ChEBI" id="CHEBI:57540"/>
    </ligand>
</feature>
<feature type="domain" description="Pyridine nucleotide-disulphide oxidoreductase dimerisation" evidence="17">
    <location>
        <begin position="346"/>
        <end position="455"/>
    </location>
</feature>
<keyword evidence="7 14" id="KW-0274">FAD</keyword>
<evidence type="ECO:0000256" key="13">
    <source>
        <dbReference type="PIRSR" id="PIRSR000350-2"/>
    </source>
</evidence>
<dbReference type="GO" id="GO:0004148">
    <property type="term" value="F:dihydrolipoyl dehydrogenase (NADH) activity"/>
    <property type="evidence" value="ECO:0007669"/>
    <property type="project" value="UniProtKB-EC"/>
</dbReference>
<comment type="similarity">
    <text evidence="2 16">Belongs to the class-I pyridine nucleotide-disulfide oxidoreductase family.</text>
</comment>
<dbReference type="Pfam" id="PF02852">
    <property type="entry name" value="Pyr_redox_dim"/>
    <property type="match status" value="1"/>
</dbReference>
<evidence type="ECO:0000313" key="20">
    <source>
        <dbReference type="Proteomes" id="UP000184251"/>
    </source>
</evidence>
<sequence length="465" mass="50090">MIEKKHMDCDVVVLGGGPGGYAAAIRAAQLGASVILVEKQQVGGTCLNRGCIPTKVLLHASNAVGALKNYAEFGVKASFEGFDLQQLMDKKDKTVDQLRNGIGFLLKKNKVALLKGEAVLRSNDLVTVNNDEHLVEISPKKIIIATGSIANRLSIPGGTEFAVTTDQLQNIEQIPGRLLIIGGGAVGIEYAQIMSNLGSKVIMVEMKDRLLPEMDTDISKFIEKKFKEKKIEVYKNTSVLRLEKKDNAINVTISKESKEDGIETDVVLDASGRIGDLSVLNGNLSIINTNKYSIIVNEKMETSDEKIYAIGDITGEYKLAHVATHEGIVAAENCMGSSHVMEYDAIPFCVYTEPELASVGVTDIMAQKNGIKIKQGKFSFMASGKAHAIGKPEGFVKLIIDEKTEKILGVHIAGERATDIISEGVLAIQQKANASDLMEAINAHPTIAESINEAAQIVLGQSINT</sequence>
<keyword evidence="6 16" id="KW-0285">Flavoprotein</keyword>
<evidence type="ECO:0000256" key="6">
    <source>
        <dbReference type="ARBA" id="ARBA00022630"/>
    </source>
</evidence>
<evidence type="ECO:0000256" key="12">
    <source>
        <dbReference type="ARBA" id="ARBA00049187"/>
    </source>
</evidence>
<reference evidence="19 20" key="1">
    <citation type="submission" date="2016-11" db="EMBL/GenBank/DDBJ databases">
        <authorList>
            <person name="Jaros S."/>
            <person name="Januszkiewicz K."/>
            <person name="Wedrychowicz H."/>
        </authorList>
    </citation>
    <scope>NUCLEOTIDE SEQUENCE [LARGE SCALE GENOMIC DNA]</scope>
    <source>
        <strain evidence="19 20">DSM 14828</strain>
    </source>
</reference>
<dbReference type="PRINTS" id="PR00368">
    <property type="entry name" value="FADPNR"/>
</dbReference>
<evidence type="ECO:0000313" key="19">
    <source>
        <dbReference type="EMBL" id="SHE50924.1"/>
    </source>
</evidence>
<dbReference type="Pfam" id="PF07992">
    <property type="entry name" value="Pyr_redox_2"/>
    <property type="match status" value="1"/>
</dbReference>
<comment type="cofactor">
    <cofactor evidence="14 16">
        <name>FAD</name>
        <dbReference type="ChEBI" id="CHEBI:57692"/>
    </cofactor>
    <text evidence="14 16">Binds 1 FAD per subunit.</text>
</comment>
<feature type="domain" description="FAD/NAD(P)-binding" evidence="18">
    <location>
        <begin position="10"/>
        <end position="327"/>
    </location>
</feature>
<feature type="binding site" evidence="14">
    <location>
        <position position="312"/>
    </location>
    <ligand>
        <name>FAD</name>
        <dbReference type="ChEBI" id="CHEBI:57692"/>
    </ligand>
</feature>
<evidence type="ECO:0000259" key="18">
    <source>
        <dbReference type="Pfam" id="PF07992"/>
    </source>
</evidence>
<keyword evidence="14" id="KW-0547">Nucleotide-binding</keyword>
<name>A0A1M4U2Q8_9FIRM</name>
<dbReference type="InterPro" id="IPR036188">
    <property type="entry name" value="FAD/NAD-bd_sf"/>
</dbReference>
<dbReference type="PANTHER" id="PTHR22912:SF217">
    <property type="entry name" value="DIHYDROLIPOYL DEHYDROGENASE"/>
    <property type="match status" value="1"/>
</dbReference>
<evidence type="ECO:0000256" key="14">
    <source>
        <dbReference type="PIRSR" id="PIRSR000350-3"/>
    </source>
</evidence>
<organism evidence="19 20">
    <name type="scientific">Alkalibacter saccharofermentans DSM 14828</name>
    <dbReference type="NCBI Taxonomy" id="1120975"/>
    <lineage>
        <taxon>Bacteria</taxon>
        <taxon>Bacillati</taxon>
        <taxon>Bacillota</taxon>
        <taxon>Clostridia</taxon>
        <taxon>Eubacteriales</taxon>
        <taxon>Eubacteriaceae</taxon>
        <taxon>Alkalibacter</taxon>
    </lineage>
</organism>
<dbReference type="EMBL" id="FQTU01000003">
    <property type="protein sequence ID" value="SHE50924.1"/>
    <property type="molecule type" value="Genomic_DNA"/>
</dbReference>
<keyword evidence="20" id="KW-1185">Reference proteome</keyword>
<evidence type="ECO:0000256" key="4">
    <source>
        <dbReference type="ARBA" id="ARBA00016961"/>
    </source>
</evidence>
<keyword evidence="5" id="KW-0963">Cytoplasm</keyword>
<dbReference type="Gene3D" id="3.30.390.30">
    <property type="match status" value="1"/>
</dbReference>
<dbReference type="InterPro" id="IPR012999">
    <property type="entry name" value="Pyr_OxRdtase_I_AS"/>
</dbReference>
<dbReference type="PANTHER" id="PTHR22912">
    <property type="entry name" value="DISULFIDE OXIDOREDUCTASE"/>
    <property type="match status" value="1"/>
</dbReference>
<evidence type="ECO:0000256" key="10">
    <source>
        <dbReference type="ARBA" id="ARBA00023157"/>
    </source>
</evidence>
<evidence type="ECO:0000256" key="9">
    <source>
        <dbReference type="ARBA" id="ARBA00023027"/>
    </source>
</evidence>
<feature type="disulfide bond" description="Redox-active" evidence="15">
    <location>
        <begin position="46"/>
        <end position="51"/>
    </location>
</feature>
<dbReference type="STRING" id="1120975.SAMN02746064_00620"/>
<gene>
    <name evidence="19" type="ORF">SAMN02746064_00620</name>
</gene>
<proteinExistence type="inferred from homology"/>
<feature type="binding site" evidence="14">
    <location>
        <position position="205"/>
    </location>
    <ligand>
        <name>NAD(+)</name>
        <dbReference type="ChEBI" id="CHEBI:57540"/>
    </ligand>
</feature>
<dbReference type="GO" id="GO:0005737">
    <property type="term" value="C:cytoplasm"/>
    <property type="evidence" value="ECO:0007669"/>
    <property type="project" value="UniProtKB-SubCell"/>
</dbReference>
<evidence type="ECO:0000256" key="7">
    <source>
        <dbReference type="ARBA" id="ARBA00022827"/>
    </source>
</evidence>
<dbReference type="InterPro" id="IPR006258">
    <property type="entry name" value="Lipoamide_DH"/>
</dbReference>
<dbReference type="AlphaFoldDB" id="A0A1M4U2Q8"/>
<evidence type="ECO:0000256" key="2">
    <source>
        <dbReference type="ARBA" id="ARBA00007532"/>
    </source>
</evidence>
<dbReference type="InterPro" id="IPR050151">
    <property type="entry name" value="Class-I_Pyr_Nuc-Dis_Oxidored"/>
</dbReference>
<comment type="subcellular location">
    <subcellularLocation>
        <location evidence="1">Cytoplasm</location>
    </subcellularLocation>
</comment>
<feature type="binding site" evidence="14">
    <location>
        <begin position="146"/>
        <end position="148"/>
    </location>
    <ligand>
        <name>FAD</name>
        <dbReference type="ChEBI" id="CHEBI:57692"/>
    </ligand>
</feature>
<evidence type="ECO:0000256" key="16">
    <source>
        <dbReference type="RuleBase" id="RU003692"/>
    </source>
</evidence>
<dbReference type="OrthoDB" id="9807946at2"/>
<dbReference type="RefSeq" id="WP_084116896.1">
    <property type="nucleotide sequence ID" value="NZ_FQTU01000003.1"/>
</dbReference>
<evidence type="ECO:0000256" key="5">
    <source>
        <dbReference type="ARBA" id="ARBA00022490"/>
    </source>
</evidence>
<protein>
    <recommendedName>
        <fullName evidence="4 16">Dihydrolipoyl dehydrogenase</fullName>
        <ecNumber evidence="3 16">1.8.1.4</ecNumber>
    </recommendedName>
</protein>